<organism evidence="1 2">
    <name type="scientific">Candidatus Sulfotelmatobacter kueseliae</name>
    <dbReference type="NCBI Taxonomy" id="2042962"/>
    <lineage>
        <taxon>Bacteria</taxon>
        <taxon>Pseudomonadati</taxon>
        <taxon>Acidobacteriota</taxon>
        <taxon>Terriglobia</taxon>
        <taxon>Terriglobales</taxon>
        <taxon>Candidatus Korobacteraceae</taxon>
        <taxon>Candidatus Sulfotelmatobacter</taxon>
    </lineage>
</organism>
<evidence type="ECO:0000313" key="2">
    <source>
        <dbReference type="Proteomes" id="UP000238701"/>
    </source>
</evidence>
<dbReference type="SUPFAM" id="SSF53448">
    <property type="entry name" value="Nucleotide-diphospho-sugar transferases"/>
    <property type="match status" value="1"/>
</dbReference>
<evidence type="ECO:0008006" key="3">
    <source>
        <dbReference type="Google" id="ProtNLM"/>
    </source>
</evidence>
<proteinExistence type="predicted"/>
<name>A0A2U3L0K6_9BACT</name>
<reference evidence="2" key="1">
    <citation type="submission" date="2018-02" db="EMBL/GenBank/DDBJ databases">
        <authorList>
            <person name="Hausmann B."/>
        </authorList>
    </citation>
    <scope>NUCLEOTIDE SEQUENCE [LARGE SCALE GENOMIC DNA]</scope>
    <source>
        <strain evidence="2">Peat soil MAG SbA1</strain>
    </source>
</reference>
<dbReference type="Proteomes" id="UP000238701">
    <property type="component" value="Unassembled WGS sequence"/>
</dbReference>
<dbReference type="InterPro" id="IPR029044">
    <property type="entry name" value="Nucleotide-diphossugar_trans"/>
</dbReference>
<dbReference type="EMBL" id="OMOD01000155">
    <property type="protein sequence ID" value="SPF45474.1"/>
    <property type="molecule type" value="Genomic_DNA"/>
</dbReference>
<sequence>MSAITVLLHTRNDALRLGRCLETVYPCDHILIVDHGSRDSTVQVAHEYGARVTAALPGAGPAHYVRSAAPGWILCLDPHESVSESLAASLYEWKLRAAGAAPGRAFSIFVREETADGWVQIPLAQTRLVPQDWHRWDGFLPQLDRSAVVLEGEILRFEFP</sequence>
<dbReference type="AlphaFoldDB" id="A0A2U3L0K6"/>
<protein>
    <recommendedName>
        <fullName evidence="3">Glycosyltransferase 2-like domain-containing protein</fullName>
    </recommendedName>
</protein>
<accession>A0A2U3L0K6</accession>
<dbReference type="Gene3D" id="3.90.550.10">
    <property type="entry name" value="Spore Coat Polysaccharide Biosynthesis Protein SpsA, Chain A"/>
    <property type="match status" value="1"/>
</dbReference>
<evidence type="ECO:0000313" key="1">
    <source>
        <dbReference type="EMBL" id="SPF45474.1"/>
    </source>
</evidence>
<gene>
    <name evidence="1" type="ORF">SBA1_60028</name>
</gene>
<dbReference type="OrthoDB" id="9806824at2"/>